<feature type="domain" description="EGF-like" evidence="16">
    <location>
        <begin position="95"/>
        <end position="131"/>
    </location>
</feature>
<dbReference type="PROSITE" id="PS00107">
    <property type="entry name" value="PROTEIN_KINASE_ATP"/>
    <property type="match status" value="1"/>
</dbReference>
<evidence type="ECO:0000256" key="5">
    <source>
        <dbReference type="ARBA" id="ARBA00022741"/>
    </source>
</evidence>
<evidence type="ECO:0000256" key="6">
    <source>
        <dbReference type="ARBA" id="ARBA00022777"/>
    </source>
</evidence>
<evidence type="ECO:0000256" key="7">
    <source>
        <dbReference type="ARBA" id="ARBA00022840"/>
    </source>
</evidence>
<evidence type="ECO:0000256" key="1">
    <source>
        <dbReference type="ARBA" id="ARBA00012513"/>
    </source>
</evidence>
<dbReference type="InterPro" id="IPR008271">
    <property type="entry name" value="Ser/Thr_kinase_AS"/>
</dbReference>
<dbReference type="Pfam" id="PF00954">
    <property type="entry name" value="S_locus_glycop"/>
    <property type="match status" value="1"/>
</dbReference>
<evidence type="ECO:0000256" key="14">
    <source>
        <dbReference type="SAM" id="Phobius"/>
    </source>
</evidence>
<evidence type="ECO:0000256" key="10">
    <source>
        <dbReference type="ARBA" id="ARBA00047899"/>
    </source>
</evidence>
<keyword evidence="12" id="KW-0245">EGF-like domain</keyword>
<evidence type="ECO:0000256" key="9">
    <source>
        <dbReference type="ARBA" id="ARBA00023180"/>
    </source>
</evidence>
<dbReference type="CDD" id="cd14066">
    <property type="entry name" value="STKc_IRAK"/>
    <property type="match status" value="1"/>
</dbReference>
<dbReference type="FunFam" id="1.10.510.10:FF:000060">
    <property type="entry name" value="G-type lectin S-receptor-like serine/threonine-protein kinase"/>
    <property type="match status" value="1"/>
</dbReference>
<keyword evidence="9" id="KW-0325">Glycoprotein</keyword>
<dbReference type="PANTHER" id="PTHR27002:SF526">
    <property type="entry name" value="OS07G0301500 PROTEIN"/>
    <property type="match status" value="1"/>
</dbReference>
<dbReference type="Pfam" id="PF07714">
    <property type="entry name" value="PK_Tyr_Ser-Thr"/>
    <property type="match status" value="1"/>
</dbReference>
<evidence type="ECO:0000256" key="11">
    <source>
        <dbReference type="ARBA" id="ARBA00048679"/>
    </source>
</evidence>
<feature type="domain" description="Protein kinase" evidence="15">
    <location>
        <begin position="258"/>
        <end position="530"/>
    </location>
</feature>
<evidence type="ECO:0000256" key="3">
    <source>
        <dbReference type="ARBA" id="ARBA00022679"/>
    </source>
</evidence>
<dbReference type="Proteomes" id="UP001140206">
    <property type="component" value="Chromosome 2"/>
</dbReference>
<keyword evidence="8" id="KW-1015">Disulfide bond</keyword>
<dbReference type="InterPro" id="IPR011009">
    <property type="entry name" value="Kinase-like_dom_sf"/>
</dbReference>
<keyword evidence="2" id="KW-0723">Serine/threonine-protein kinase</keyword>
<keyword evidence="6 17" id="KW-0418">Kinase</keyword>
<dbReference type="InterPro" id="IPR000719">
    <property type="entry name" value="Prot_kinase_dom"/>
</dbReference>
<keyword evidence="7 13" id="KW-0067">ATP-binding</keyword>
<dbReference type="Gene3D" id="3.30.200.20">
    <property type="entry name" value="Phosphorylase Kinase, domain 1"/>
    <property type="match status" value="1"/>
</dbReference>
<evidence type="ECO:0000259" key="15">
    <source>
        <dbReference type="PROSITE" id="PS50011"/>
    </source>
</evidence>
<keyword evidence="18" id="KW-1185">Reference proteome</keyword>
<evidence type="ECO:0000313" key="17">
    <source>
        <dbReference type="EMBL" id="KAJ4798619.1"/>
    </source>
</evidence>
<protein>
    <recommendedName>
        <fullName evidence="1">non-specific serine/threonine protein kinase</fullName>
        <ecNumber evidence="1">2.7.11.1</ecNumber>
    </recommendedName>
</protein>
<feature type="binding site" evidence="13">
    <location>
        <position position="286"/>
    </location>
    <ligand>
        <name>ATP</name>
        <dbReference type="ChEBI" id="CHEBI:30616"/>
    </ligand>
</feature>
<comment type="catalytic activity">
    <reaction evidence="11">
        <text>L-seryl-[protein] + ATP = O-phospho-L-seryl-[protein] + ADP + H(+)</text>
        <dbReference type="Rhea" id="RHEA:17989"/>
        <dbReference type="Rhea" id="RHEA-COMP:9863"/>
        <dbReference type="Rhea" id="RHEA-COMP:11604"/>
        <dbReference type="ChEBI" id="CHEBI:15378"/>
        <dbReference type="ChEBI" id="CHEBI:29999"/>
        <dbReference type="ChEBI" id="CHEBI:30616"/>
        <dbReference type="ChEBI" id="CHEBI:83421"/>
        <dbReference type="ChEBI" id="CHEBI:456216"/>
        <dbReference type="EC" id="2.7.11.1"/>
    </reaction>
</comment>
<reference evidence="17" key="1">
    <citation type="submission" date="2022-08" db="EMBL/GenBank/DDBJ databases">
        <authorList>
            <person name="Marques A."/>
        </authorList>
    </citation>
    <scope>NUCLEOTIDE SEQUENCE</scope>
    <source>
        <strain evidence="17">RhyPub2mFocal</strain>
        <tissue evidence="17">Leaves</tissue>
    </source>
</reference>
<proteinExistence type="predicted"/>
<evidence type="ECO:0000256" key="12">
    <source>
        <dbReference type="PROSITE-ProRule" id="PRU00076"/>
    </source>
</evidence>
<dbReference type="GO" id="GO:0048544">
    <property type="term" value="P:recognition of pollen"/>
    <property type="evidence" value="ECO:0007669"/>
    <property type="project" value="InterPro"/>
</dbReference>
<dbReference type="InterPro" id="IPR001245">
    <property type="entry name" value="Ser-Thr/Tyr_kinase_cat_dom"/>
</dbReference>
<dbReference type="AlphaFoldDB" id="A0AAV8FYT5"/>
<dbReference type="PROSITE" id="PS50026">
    <property type="entry name" value="EGF_3"/>
    <property type="match status" value="1"/>
</dbReference>
<sequence>MDSQGAPEIIVWDRSQISWRSGMWNGLYFSKAPQTSTYARLYEFQFVWNQDEVSYGVEMKSASTISRLVLNETGIIQRFLWDQSHQNWNLFWGQPIDECSKFAMCGQFGICQRDGIKVCSCLRGFEPVTPDEWSMRNTSGGCKRTRPLDIRGKGSGCVMWNTALIDIKTLAGGQDLYVKVSKSELGASSKKQLKIIVETISIAISVLLLCFVGYLFLKKKRYSKKDTTKISLPQNESIKDADLPAFDIDTILQATDNFSITNIVGQGGFGIVYKGKLPCGQEIAVKRLSGSSSQGFNEFMNEVMLVAKLQHRNLVRLLGCCMENNERALIYEFLTNKSLDFFIFADVEKRTALSWGTRLEIVTGIARGLLYLHHDSRYNIIHRDLKAANVLLDEEMNPKISDFGTARLFQRDQAVINTETVIGTRGYMSPEYLREGEFSVKSDVYSFGVLLLEIMSGKRNQGNQNLVTDAWNLWEEQSILMLLDEAVESTVFTTELLRCLHVALLCVQGCPDDRPSMSSVCMMLSSDSLVLPAPKKPFTWRSIGGFPAGHHLYEASGDQLTITGIEGR</sequence>
<evidence type="ECO:0000256" key="13">
    <source>
        <dbReference type="PROSITE-ProRule" id="PRU10141"/>
    </source>
</evidence>
<dbReference type="PROSITE" id="PS00108">
    <property type="entry name" value="PROTEIN_KINASE_ST"/>
    <property type="match status" value="1"/>
</dbReference>
<evidence type="ECO:0000256" key="2">
    <source>
        <dbReference type="ARBA" id="ARBA00022527"/>
    </source>
</evidence>
<keyword evidence="5 13" id="KW-0547">Nucleotide-binding</keyword>
<dbReference type="Gene3D" id="1.10.510.10">
    <property type="entry name" value="Transferase(Phosphotransferase) domain 1"/>
    <property type="match status" value="1"/>
</dbReference>
<evidence type="ECO:0000259" key="16">
    <source>
        <dbReference type="PROSITE" id="PS50026"/>
    </source>
</evidence>
<evidence type="ECO:0000256" key="8">
    <source>
        <dbReference type="ARBA" id="ARBA00023157"/>
    </source>
</evidence>
<evidence type="ECO:0000256" key="4">
    <source>
        <dbReference type="ARBA" id="ARBA00022729"/>
    </source>
</evidence>
<dbReference type="InterPro" id="IPR017441">
    <property type="entry name" value="Protein_kinase_ATP_BS"/>
</dbReference>
<comment type="caution">
    <text evidence="12">Lacks conserved residue(s) required for the propagation of feature annotation.</text>
</comment>
<dbReference type="InterPro" id="IPR000742">
    <property type="entry name" value="EGF"/>
</dbReference>
<dbReference type="GO" id="GO:0005524">
    <property type="term" value="F:ATP binding"/>
    <property type="evidence" value="ECO:0007669"/>
    <property type="project" value="UniProtKB-UniRule"/>
</dbReference>
<feature type="transmembrane region" description="Helical" evidence="14">
    <location>
        <begin position="195"/>
        <end position="217"/>
    </location>
</feature>
<comment type="caution">
    <text evidence="17">The sequence shown here is derived from an EMBL/GenBank/DDBJ whole genome shotgun (WGS) entry which is preliminary data.</text>
</comment>
<dbReference type="GO" id="GO:0004674">
    <property type="term" value="F:protein serine/threonine kinase activity"/>
    <property type="evidence" value="ECO:0007669"/>
    <property type="project" value="UniProtKB-KW"/>
</dbReference>
<name>A0AAV8FYT5_9POAL</name>
<dbReference type="PANTHER" id="PTHR27002">
    <property type="entry name" value="RECEPTOR-LIKE SERINE/THREONINE-PROTEIN KINASE SD1-8"/>
    <property type="match status" value="1"/>
</dbReference>
<dbReference type="FunFam" id="3.30.200.20:FF:000195">
    <property type="entry name" value="G-type lectin S-receptor-like serine/threonine-protein kinase"/>
    <property type="match status" value="1"/>
</dbReference>
<evidence type="ECO:0000313" key="18">
    <source>
        <dbReference type="Proteomes" id="UP001140206"/>
    </source>
</evidence>
<dbReference type="EMBL" id="JAMFTS010000002">
    <property type="protein sequence ID" value="KAJ4798619.1"/>
    <property type="molecule type" value="Genomic_DNA"/>
</dbReference>
<dbReference type="SMART" id="SM00220">
    <property type="entry name" value="S_TKc"/>
    <property type="match status" value="1"/>
</dbReference>
<keyword evidence="14" id="KW-0472">Membrane</keyword>
<gene>
    <name evidence="17" type="ORF">LUZ62_049865</name>
</gene>
<dbReference type="EC" id="2.7.11.1" evidence="1"/>
<keyword evidence="4" id="KW-0732">Signal</keyword>
<comment type="catalytic activity">
    <reaction evidence="10">
        <text>L-threonyl-[protein] + ATP = O-phospho-L-threonyl-[protein] + ADP + H(+)</text>
        <dbReference type="Rhea" id="RHEA:46608"/>
        <dbReference type="Rhea" id="RHEA-COMP:11060"/>
        <dbReference type="Rhea" id="RHEA-COMP:11605"/>
        <dbReference type="ChEBI" id="CHEBI:15378"/>
        <dbReference type="ChEBI" id="CHEBI:30013"/>
        <dbReference type="ChEBI" id="CHEBI:30616"/>
        <dbReference type="ChEBI" id="CHEBI:61977"/>
        <dbReference type="ChEBI" id="CHEBI:456216"/>
        <dbReference type="EC" id="2.7.11.1"/>
    </reaction>
</comment>
<dbReference type="SUPFAM" id="SSF56112">
    <property type="entry name" value="Protein kinase-like (PK-like)"/>
    <property type="match status" value="1"/>
</dbReference>
<keyword evidence="3" id="KW-0808">Transferase</keyword>
<accession>A0AAV8FYT5</accession>
<organism evidence="17 18">
    <name type="scientific">Rhynchospora pubera</name>
    <dbReference type="NCBI Taxonomy" id="906938"/>
    <lineage>
        <taxon>Eukaryota</taxon>
        <taxon>Viridiplantae</taxon>
        <taxon>Streptophyta</taxon>
        <taxon>Embryophyta</taxon>
        <taxon>Tracheophyta</taxon>
        <taxon>Spermatophyta</taxon>
        <taxon>Magnoliopsida</taxon>
        <taxon>Liliopsida</taxon>
        <taxon>Poales</taxon>
        <taxon>Cyperaceae</taxon>
        <taxon>Cyperoideae</taxon>
        <taxon>Rhynchosporeae</taxon>
        <taxon>Rhynchospora</taxon>
    </lineage>
</organism>
<keyword evidence="14" id="KW-0812">Transmembrane</keyword>
<dbReference type="InterPro" id="IPR000858">
    <property type="entry name" value="S_locus_glycoprot_dom"/>
</dbReference>
<keyword evidence="14" id="KW-1133">Transmembrane helix</keyword>
<dbReference type="GO" id="GO:0005886">
    <property type="term" value="C:plasma membrane"/>
    <property type="evidence" value="ECO:0007669"/>
    <property type="project" value="TreeGrafter"/>
</dbReference>
<dbReference type="PROSITE" id="PS50011">
    <property type="entry name" value="PROTEIN_KINASE_DOM"/>
    <property type="match status" value="1"/>
</dbReference>